<keyword evidence="2 9" id="KW-0479">Metal-binding</keyword>
<evidence type="ECO:0000256" key="1">
    <source>
        <dbReference type="ARBA" id="ARBA00009595"/>
    </source>
</evidence>
<feature type="binding site" evidence="9">
    <location>
        <position position="122"/>
    </location>
    <ligand>
        <name>Zn(2+)</name>
        <dbReference type="ChEBI" id="CHEBI:29105"/>
    </ligand>
</feature>
<dbReference type="PATRIC" id="fig|1005058.3.peg.872"/>
<dbReference type="GO" id="GO:0000287">
    <property type="term" value="F:magnesium ion binding"/>
    <property type="evidence" value="ECO:0007669"/>
    <property type="project" value="UniProtKB-UniRule"/>
</dbReference>
<comment type="catalytic activity">
    <reaction evidence="9">
        <text>NAD(+) + H2O = beta-nicotinamide D-ribonucleotide + AMP + 2 H(+)</text>
        <dbReference type="Rhea" id="RHEA:11800"/>
        <dbReference type="ChEBI" id="CHEBI:14649"/>
        <dbReference type="ChEBI" id="CHEBI:15377"/>
        <dbReference type="ChEBI" id="CHEBI:15378"/>
        <dbReference type="ChEBI" id="CHEBI:57540"/>
        <dbReference type="ChEBI" id="CHEBI:456215"/>
        <dbReference type="EC" id="3.6.1.22"/>
    </reaction>
</comment>
<comment type="subunit">
    <text evidence="9">Homodimer.</text>
</comment>
<dbReference type="InterPro" id="IPR020084">
    <property type="entry name" value="NUDIX_hydrolase_CS"/>
</dbReference>
<accession>A0A1A7P1Q7</accession>
<feature type="binding site" evidence="9">
    <location>
        <position position="177"/>
    </location>
    <ligand>
        <name>a divalent metal cation</name>
        <dbReference type="ChEBI" id="CHEBI:60240"/>
        <label>3</label>
    </ligand>
</feature>
<dbReference type="GO" id="GO:0019677">
    <property type="term" value="P:NAD+ catabolic process"/>
    <property type="evidence" value="ECO:0007669"/>
    <property type="project" value="TreeGrafter"/>
</dbReference>
<dbReference type="Pfam" id="PF00293">
    <property type="entry name" value="NUDIX"/>
    <property type="match status" value="1"/>
</dbReference>
<feature type="domain" description="Nudix hydrolase" evidence="10">
    <location>
        <begin position="128"/>
        <end position="250"/>
    </location>
</feature>
<feature type="binding site" evidence="9">
    <location>
        <position position="222"/>
    </location>
    <ligand>
        <name>a divalent metal cation</name>
        <dbReference type="ChEBI" id="CHEBI:60240"/>
        <label>1</label>
    </ligand>
</feature>
<dbReference type="PROSITE" id="PS51462">
    <property type="entry name" value="NUDIX"/>
    <property type="match status" value="1"/>
</dbReference>
<feature type="binding site" evidence="9">
    <location>
        <position position="119"/>
    </location>
    <ligand>
        <name>Zn(2+)</name>
        <dbReference type="ChEBI" id="CHEBI:29105"/>
    </ligand>
</feature>
<reference evidence="12 14" key="2">
    <citation type="submission" date="2018-06" db="EMBL/GenBank/DDBJ databases">
        <authorList>
            <consortium name="Pathogen Informatics"/>
            <person name="Doyle S."/>
        </authorList>
    </citation>
    <scope>NUCLEOTIDE SEQUENCE [LARGE SCALE GENOMIC DNA]</scope>
    <source>
        <strain evidence="12 14">NCTC11413</strain>
    </source>
</reference>
<dbReference type="InterPro" id="IPR022925">
    <property type="entry name" value="RNA_Hydrolase_NudC"/>
</dbReference>
<evidence type="ECO:0000313" key="13">
    <source>
        <dbReference type="Proteomes" id="UP000092643"/>
    </source>
</evidence>
<dbReference type="OMA" id="TWAREHR"/>
<gene>
    <name evidence="9 12" type="primary">nudC</name>
    <name evidence="12" type="ORF">NCTC11413_02472</name>
    <name evidence="11" type="ORF">QV03_02690</name>
</gene>
<feature type="binding site" evidence="9">
    <location>
        <position position="114"/>
    </location>
    <ligand>
        <name>substrate</name>
    </ligand>
</feature>
<dbReference type="GO" id="GO:0035529">
    <property type="term" value="F:NADH pyrophosphatase activity"/>
    <property type="evidence" value="ECO:0007669"/>
    <property type="project" value="TreeGrafter"/>
</dbReference>
<comment type="catalytic activity">
    <reaction evidence="9">
        <text>NADH + H2O = reduced beta-nicotinamide D-ribonucleotide + AMP + 2 H(+)</text>
        <dbReference type="Rhea" id="RHEA:48868"/>
        <dbReference type="ChEBI" id="CHEBI:15377"/>
        <dbReference type="ChEBI" id="CHEBI:15378"/>
        <dbReference type="ChEBI" id="CHEBI:57945"/>
        <dbReference type="ChEBI" id="CHEBI:90832"/>
        <dbReference type="ChEBI" id="CHEBI:456215"/>
        <dbReference type="EC" id="3.6.1.22"/>
    </reaction>
</comment>
<evidence type="ECO:0000256" key="2">
    <source>
        <dbReference type="ARBA" id="ARBA00022723"/>
    </source>
</evidence>
<feature type="binding site" evidence="9">
    <location>
        <position position="72"/>
    </location>
    <ligand>
        <name>substrate</name>
    </ligand>
</feature>
<feature type="binding site" evidence="9">
    <location>
        <position position="245"/>
    </location>
    <ligand>
        <name>substrate</name>
    </ligand>
</feature>
<keyword evidence="5 9" id="KW-0460">Magnesium</keyword>
<dbReference type="FunFam" id="3.90.79.10:FF:000004">
    <property type="entry name" value="NADH pyrophosphatase"/>
    <property type="match status" value="1"/>
</dbReference>
<keyword evidence="6 9" id="KW-0520">NAD</keyword>
<comment type="cofactor">
    <cofactor evidence="9">
        <name>Zn(2+)</name>
        <dbReference type="ChEBI" id="CHEBI:29105"/>
    </cofactor>
    <text evidence="9">Binds 1 zinc ion per subunit.</text>
</comment>
<sequence length="260" mass="29895">MMQTIHKQNQGYWLLTQGSAIYLQQGELPYGDAALCGVDGLSGCVIGEYRQQPLWLVEEIPNDEHREYVSLRSQLYRNEQEFNLLNRGVALNYFFKTHRYCGKCGEKTYLPTDEFAVECPKCGYRHYPVICPSIIVAIRRGKEILLANHQRHIGGIYTTLAGFVEEGESLEQTVEREIFEEVGLKVKNIRYFGSQPWAFPNSLMVGFLADYDSGEIRLQDNEIHDAKWFRYDDELPLLPEEGTIARKLIKTTLALCAEDK</sequence>
<dbReference type="PANTHER" id="PTHR42904:SF6">
    <property type="entry name" value="NAD-CAPPED RNA HYDROLASE NUDT12"/>
    <property type="match status" value="1"/>
</dbReference>
<evidence type="ECO:0000313" key="11">
    <source>
        <dbReference type="EMBL" id="OBW99635.1"/>
    </source>
</evidence>
<dbReference type="PANTHER" id="PTHR42904">
    <property type="entry name" value="NUDIX HYDROLASE, NUDC SUBFAMILY"/>
    <property type="match status" value="1"/>
</dbReference>
<dbReference type="GO" id="GO:0005829">
    <property type="term" value="C:cytosol"/>
    <property type="evidence" value="ECO:0007669"/>
    <property type="project" value="TreeGrafter"/>
</dbReference>
<dbReference type="SUPFAM" id="SSF55811">
    <property type="entry name" value="Nudix"/>
    <property type="match status" value="2"/>
</dbReference>
<dbReference type="InterPro" id="IPR050241">
    <property type="entry name" value="NAD-cap_RNA_hydrolase_NudC"/>
</dbReference>
<dbReference type="NCBIfam" id="NF001299">
    <property type="entry name" value="PRK00241.1"/>
    <property type="match status" value="1"/>
</dbReference>
<dbReference type="CDD" id="cd03429">
    <property type="entry name" value="NUDIX_NADH_pyrophosphatase_Nudt13"/>
    <property type="match status" value="1"/>
</dbReference>
<organism evidence="11 13">
    <name type="scientific">Gallibacterium anatis</name>
    <dbReference type="NCBI Taxonomy" id="750"/>
    <lineage>
        <taxon>Bacteria</taxon>
        <taxon>Pseudomonadati</taxon>
        <taxon>Pseudomonadota</taxon>
        <taxon>Gammaproteobacteria</taxon>
        <taxon>Pasteurellales</taxon>
        <taxon>Pasteurellaceae</taxon>
        <taxon>Gallibacterium</taxon>
    </lineage>
</organism>
<dbReference type="InterPro" id="IPR000086">
    <property type="entry name" value="NUDIX_hydrolase_dom"/>
</dbReference>
<feature type="binding site" evidence="9">
    <location>
        <position position="177"/>
    </location>
    <ligand>
        <name>a divalent metal cation</name>
        <dbReference type="ChEBI" id="CHEBI:60240"/>
        <label>2</label>
    </ligand>
</feature>
<dbReference type="GO" id="GO:0008270">
    <property type="term" value="F:zinc ion binding"/>
    <property type="evidence" value="ECO:0007669"/>
    <property type="project" value="UniProtKB-UniRule"/>
</dbReference>
<feature type="binding site" evidence="9">
    <location>
        <position position="101"/>
    </location>
    <ligand>
        <name>Zn(2+)</name>
        <dbReference type="ChEBI" id="CHEBI:29105"/>
    </ligand>
</feature>
<comment type="function">
    <text evidence="9">mRNA decapping enzyme that specifically removes the nicotinamide adenine dinucleotide (NAD) cap from a subset of mRNAs by hydrolyzing the diphosphate linkage to produce nicotinamide mononucleotide (NMN) and 5' monophosphate mRNA. The NAD-cap is present at the 5'-end of some mRNAs and stabilizes RNA against 5'-processing. Has preference for mRNAs with a 5'-end purine. Catalyzes the hydrolysis of a broad range of dinucleotide pyrophosphates.</text>
</comment>
<keyword evidence="7 9" id="KW-0464">Manganese</keyword>
<dbReference type="OrthoDB" id="9791656at2"/>
<dbReference type="Proteomes" id="UP000254232">
    <property type="component" value="Unassembled WGS sequence"/>
</dbReference>
<dbReference type="InterPro" id="IPR015376">
    <property type="entry name" value="Znr_NADH_PPase"/>
</dbReference>
<evidence type="ECO:0000256" key="4">
    <source>
        <dbReference type="ARBA" id="ARBA00022833"/>
    </source>
</evidence>
<feature type="binding site" evidence="9">
    <location>
        <position position="104"/>
    </location>
    <ligand>
        <name>Zn(2+)</name>
        <dbReference type="ChEBI" id="CHEBI:29105"/>
    </ligand>
</feature>
<evidence type="ECO:0000313" key="12">
    <source>
        <dbReference type="EMBL" id="STO39292.1"/>
    </source>
</evidence>
<dbReference type="Gene3D" id="3.90.79.10">
    <property type="entry name" value="Nucleoside Triphosphate Pyrophosphohydrolase"/>
    <property type="match status" value="1"/>
</dbReference>
<keyword evidence="3 9" id="KW-0378">Hydrolase</keyword>
<comment type="catalytic activity">
    <reaction evidence="8">
        <text>a 5'-end NAD(+)-phospho-ribonucleoside in mRNA + H2O = a 5'-end phospho-adenosine-phospho-ribonucleoside in mRNA + beta-nicotinamide D-ribonucleotide + 2 H(+)</text>
        <dbReference type="Rhea" id="RHEA:60876"/>
        <dbReference type="Rhea" id="RHEA-COMP:15698"/>
        <dbReference type="Rhea" id="RHEA-COMP:15719"/>
        <dbReference type="ChEBI" id="CHEBI:14649"/>
        <dbReference type="ChEBI" id="CHEBI:15377"/>
        <dbReference type="ChEBI" id="CHEBI:15378"/>
        <dbReference type="ChEBI" id="CHEBI:144029"/>
        <dbReference type="ChEBI" id="CHEBI:144051"/>
    </reaction>
    <physiologicalReaction direction="left-to-right" evidence="8">
        <dbReference type="Rhea" id="RHEA:60877"/>
    </physiologicalReaction>
</comment>
<feature type="binding site" evidence="9">
    <location>
        <position position="181"/>
    </location>
    <ligand>
        <name>a divalent metal cation</name>
        <dbReference type="ChEBI" id="CHEBI:60240"/>
        <label>1</label>
    </ligand>
</feature>
<dbReference type="EMBL" id="JTJO01000019">
    <property type="protein sequence ID" value="OBW99635.1"/>
    <property type="molecule type" value="Genomic_DNA"/>
</dbReference>
<evidence type="ECO:0000259" key="10">
    <source>
        <dbReference type="PROSITE" id="PS51462"/>
    </source>
</evidence>
<feature type="short sequence motif" description="Nudix box" evidence="9">
    <location>
        <begin position="162"/>
        <end position="183"/>
    </location>
</feature>
<dbReference type="InterPro" id="IPR015797">
    <property type="entry name" value="NUDIX_hydrolase-like_dom_sf"/>
</dbReference>
<dbReference type="Pfam" id="PF09297">
    <property type="entry name" value="Zn_ribbon_NUD"/>
    <property type="match status" value="1"/>
</dbReference>
<feature type="binding site" evidence="9">
    <location>
        <position position="222"/>
    </location>
    <ligand>
        <name>a divalent metal cation</name>
        <dbReference type="ChEBI" id="CHEBI:60240"/>
        <label>3</label>
    </ligand>
</feature>
<feature type="binding site" evidence="9">
    <location>
        <position position="161"/>
    </location>
    <ligand>
        <name>a divalent metal cation</name>
        <dbReference type="ChEBI" id="CHEBI:60240"/>
        <label>1</label>
    </ligand>
</feature>
<dbReference type="Proteomes" id="UP000092643">
    <property type="component" value="Unassembled WGS sequence"/>
</dbReference>
<feature type="binding site" evidence="9">
    <location>
        <position position="127"/>
    </location>
    <ligand>
        <name>substrate</name>
    </ligand>
</feature>
<evidence type="ECO:0000256" key="3">
    <source>
        <dbReference type="ARBA" id="ARBA00022801"/>
    </source>
</evidence>
<dbReference type="EC" id="3.6.1.22" evidence="9"/>
<name>A0A1A7P1Q7_9PAST</name>
<evidence type="ECO:0000256" key="8">
    <source>
        <dbReference type="ARBA" id="ARBA00023679"/>
    </source>
</evidence>
<dbReference type="EC" id="3.6.1.-" evidence="9"/>
<dbReference type="PROSITE" id="PS00893">
    <property type="entry name" value="NUDIX_BOX"/>
    <property type="match status" value="1"/>
</dbReference>
<reference evidence="11 13" key="1">
    <citation type="submission" date="2014-11" db="EMBL/GenBank/DDBJ databases">
        <title>Pan-genome of Gallibacterium spp.</title>
        <authorList>
            <person name="Kudirkiene E."/>
            <person name="Bojesen A.M."/>
        </authorList>
    </citation>
    <scope>NUCLEOTIDE SEQUENCE [LARGE SCALE GENOMIC DNA]</scope>
    <source>
        <strain evidence="11 13">F 279</strain>
    </source>
</reference>
<evidence type="ECO:0000256" key="5">
    <source>
        <dbReference type="ARBA" id="ARBA00022842"/>
    </source>
</evidence>
<dbReference type="AlphaFoldDB" id="A0A1A7P1Q7"/>
<dbReference type="GO" id="GO:0006742">
    <property type="term" value="P:NADP+ catabolic process"/>
    <property type="evidence" value="ECO:0007669"/>
    <property type="project" value="TreeGrafter"/>
</dbReference>
<dbReference type="Gene3D" id="3.90.79.20">
    <property type="match status" value="1"/>
</dbReference>
<feature type="binding site" evidence="9">
    <location>
        <position position="181"/>
    </location>
    <ligand>
        <name>a divalent metal cation</name>
        <dbReference type="ChEBI" id="CHEBI:60240"/>
        <label>3</label>
    </ligand>
</feature>
<protein>
    <recommendedName>
        <fullName evidence="9">NAD-capped RNA hydrolase NudC</fullName>
        <shortName evidence="9">DeNADding enzyme NudC</shortName>
        <ecNumber evidence="9">3.6.1.-</ecNumber>
    </recommendedName>
    <alternativeName>
        <fullName evidence="9">NADH pyrophosphatase</fullName>
        <ecNumber evidence="9">3.6.1.22</ecNumber>
    </alternativeName>
</protein>
<feature type="binding site" evidence="9">
    <location>
        <begin position="195"/>
        <end position="202"/>
    </location>
    <ligand>
        <name>substrate</name>
    </ligand>
</feature>
<dbReference type="GO" id="GO:0030145">
    <property type="term" value="F:manganese ion binding"/>
    <property type="evidence" value="ECO:0007669"/>
    <property type="project" value="UniProtKB-UniRule"/>
</dbReference>
<comment type="caution">
    <text evidence="9">Lacks conserved residue(s) required for the propagation of feature annotation.</text>
</comment>
<evidence type="ECO:0000256" key="6">
    <source>
        <dbReference type="ARBA" id="ARBA00023027"/>
    </source>
</evidence>
<comment type="similarity">
    <text evidence="1 9">Belongs to the Nudix hydrolase family. NudC subfamily.</text>
</comment>
<evidence type="ECO:0000256" key="7">
    <source>
        <dbReference type="ARBA" id="ARBA00023211"/>
    </source>
</evidence>
<evidence type="ECO:0000256" key="9">
    <source>
        <dbReference type="HAMAP-Rule" id="MF_00297"/>
    </source>
</evidence>
<evidence type="ECO:0000313" key="14">
    <source>
        <dbReference type="Proteomes" id="UP000254232"/>
    </source>
</evidence>
<dbReference type="HAMAP" id="MF_00297">
    <property type="entry name" value="Nudix_NudC"/>
    <property type="match status" value="1"/>
</dbReference>
<dbReference type="EMBL" id="UGGZ01000001">
    <property type="protein sequence ID" value="STO39292.1"/>
    <property type="molecule type" value="Genomic_DNA"/>
</dbReference>
<dbReference type="GO" id="GO:0000210">
    <property type="term" value="F:NAD+ diphosphatase activity"/>
    <property type="evidence" value="ECO:0007669"/>
    <property type="project" value="UniProtKB-UniRule"/>
</dbReference>
<proteinExistence type="inferred from homology"/>
<dbReference type="InterPro" id="IPR049734">
    <property type="entry name" value="NudC-like_C"/>
</dbReference>
<comment type="cofactor">
    <cofactor evidence="9">
        <name>Mg(2+)</name>
        <dbReference type="ChEBI" id="CHEBI:18420"/>
    </cofactor>
    <cofactor evidence="9">
        <name>Mn(2+)</name>
        <dbReference type="ChEBI" id="CHEBI:29035"/>
    </cofactor>
    <text evidence="9">Divalent metal cations. Mg(2+) or Mn(2+).</text>
</comment>
<keyword evidence="4 9" id="KW-0862">Zinc</keyword>